<feature type="region of interest" description="Disordered" evidence="1">
    <location>
        <begin position="114"/>
        <end position="141"/>
    </location>
</feature>
<gene>
    <name evidence="2" type="ORF">CLO192961_LOCUS67796</name>
</gene>
<name>A0ABY6TTA4_BIOOC</name>
<keyword evidence="3" id="KW-1185">Reference proteome</keyword>
<proteinExistence type="predicted"/>
<sequence length="141" mass="15726">MGRKDLALIAASGSRQHAAGVRDYLKSKKKQKKGARNSDKQISAVCRIPSARDLGKSGMASRAPISDEEFVLADWRAEPRSRPRLYSEKERNIIIQLSGLWNPIRLYGVSAESRSEDIDGEQHEHTHSLSFREEVGPVITA</sequence>
<comment type="caution">
    <text evidence="2">The sequence shown here is derived from an EMBL/GenBank/DDBJ whole genome shotgun (WGS) entry which is preliminary data.</text>
</comment>
<evidence type="ECO:0000313" key="2">
    <source>
        <dbReference type="EMBL" id="VUC21896.1"/>
    </source>
</evidence>
<dbReference type="EMBL" id="CABFNS010000472">
    <property type="protein sequence ID" value="VUC21896.1"/>
    <property type="molecule type" value="Genomic_DNA"/>
</dbReference>
<evidence type="ECO:0000256" key="1">
    <source>
        <dbReference type="SAM" id="MobiDB-lite"/>
    </source>
</evidence>
<feature type="compositionally biased region" description="Basic and acidic residues" evidence="1">
    <location>
        <begin position="114"/>
        <end position="135"/>
    </location>
</feature>
<feature type="region of interest" description="Disordered" evidence="1">
    <location>
        <begin position="20"/>
        <end position="42"/>
    </location>
</feature>
<reference evidence="2 3" key="1">
    <citation type="submission" date="2019-06" db="EMBL/GenBank/DDBJ databases">
        <authorList>
            <person name="Broberg M."/>
        </authorList>
    </citation>
    <scope>NUCLEOTIDE SEQUENCE [LARGE SCALE GENOMIC DNA]</scope>
</reference>
<organism evidence="2 3">
    <name type="scientific">Bionectria ochroleuca</name>
    <name type="common">Gliocladium roseum</name>
    <dbReference type="NCBI Taxonomy" id="29856"/>
    <lineage>
        <taxon>Eukaryota</taxon>
        <taxon>Fungi</taxon>
        <taxon>Dikarya</taxon>
        <taxon>Ascomycota</taxon>
        <taxon>Pezizomycotina</taxon>
        <taxon>Sordariomycetes</taxon>
        <taxon>Hypocreomycetidae</taxon>
        <taxon>Hypocreales</taxon>
        <taxon>Bionectriaceae</taxon>
        <taxon>Clonostachys</taxon>
    </lineage>
</organism>
<dbReference type="Proteomes" id="UP000766486">
    <property type="component" value="Unassembled WGS sequence"/>
</dbReference>
<protein>
    <recommendedName>
        <fullName evidence="4">TEA domain-containing protein</fullName>
    </recommendedName>
</protein>
<evidence type="ECO:0008006" key="4">
    <source>
        <dbReference type="Google" id="ProtNLM"/>
    </source>
</evidence>
<evidence type="ECO:0000313" key="3">
    <source>
        <dbReference type="Proteomes" id="UP000766486"/>
    </source>
</evidence>
<accession>A0ABY6TTA4</accession>